<organism evidence="2 3">
    <name type="scientific">Ananas comosus</name>
    <name type="common">Pineapple</name>
    <name type="synonym">Ananas ananas</name>
    <dbReference type="NCBI Taxonomy" id="4615"/>
    <lineage>
        <taxon>Eukaryota</taxon>
        <taxon>Viridiplantae</taxon>
        <taxon>Streptophyta</taxon>
        <taxon>Embryophyta</taxon>
        <taxon>Tracheophyta</taxon>
        <taxon>Spermatophyta</taxon>
        <taxon>Magnoliopsida</taxon>
        <taxon>Liliopsida</taxon>
        <taxon>Poales</taxon>
        <taxon>Bromeliaceae</taxon>
        <taxon>Bromelioideae</taxon>
        <taxon>Ananas</taxon>
    </lineage>
</organism>
<dbReference type="PANTHER" id="PTHR38382:SF1">
    <property type="entry name" value="RNA-BINDING PROTEIN"/>
    <property type="match status" value="1"/>
</dbReference>
<keyword evidence="2" id="KW-1185">Reference proteome</keyword>
<sequence>MKLKIPTSIRPFGQSSLRSRFLSKPSGDDVGGVPKPPKQPVSLAEFLDRKLVKTAAKTIKEKQSSFSSIGFGGKGSEGKTDDAGVGLILNEAAFKRFNCPVKEEADVRMEKDGDCDEFLSKFGGTGRVLRKRKNPFGHSLGYGEKDAAPNSLVVLGDDPKPRPKRRGFKSNTERYKPLYNHYANGHGWWDCDREGVDSEEVGHKEVWEGVGSTTVGGRGQLKQVPMYSGEEDSVNLVY</sequence>
<reference evidence="2" key="1">
    <citation type="journal article" date="2015" name="Nat. Genet.">
        <title>The pineapple genome and the evolution of CAM photosynthesis.</title>
        <authorList>
            <person name="Ming R."/>
            <person name="VanBuren R."/>
            <person name="Wai C.M."/>
            <person name="Tang H."/>
            <person name="Schatz M.C."/>
            <person name="Bowers J.E."/>
            <person name="Lyons E."/>
            <person name="Wang M.L."/>
            <person name="Chen J."/>
            <person name="Biggers E."/>
            <person name="Zhang J."/>
            <person name="Huang L."/>
            <person name="Zhang L."/>
            <person name="Miao W."/>
            <person name="Zhang J."/>
            <person name="Ye Z."/>
            <person name="Miao C."/>
            <person name="Lin Z."/>
            <person name="Wang H."/>
            <person name="Zhou H."/>
            <person name="Yim W.C."/>
            <person name="Priest H.D."/>
            <person name="Zheng C."/>
            <person name="Woodhouse M."/>
            <person name="Edger P.P."/>
            <person name="Guyot R."/>
            <person name="Guo H.B."/>
            <person name="Guo H."/>
            <person name="Zheng G."/>
            <person name="Singh R."/>
            <person name="Sharma A."/>
            <person name="Min X."/>
            <person name="Zheng Y."/>
            <person name="Lee H."/>
            <person name="Gurtowski J."/>
            <person name="Sedlazeck F.J."/>
            <person name="Harkess A."/>
            <person name="McKain M.R."/>
            <person name="Liao Z."/>
            <person name="Fang J."/>
            <person name="Liu J."/>
            <person name="Zhang X."/>
            <person name="Zhang Q."/>
            <person name="Hu W."/>
            <person name="Qin Y."/>
            <person name="Wang K."/>
            <person name="Chen L.Y."/>
            <person name="Shirley N."/>
            <person name="Lin Y.R."/>
            <person name="Liu L.Y."/>
            <person name="Hernandez A.G."/>
            <person name="Wright C.L."/>
            <person name="Bulone V."/>
            <person name="Tuskan G.A."/>
            <person name="Heath K."/>
            <person name="Zee F."/>
            <person name="Moore P.H."/>
            <person name="Sunkar R."/>
            <person name="Leebens-Mack J.H."/>
            <person name="Mockler T."/>
            <person name="Bennetzen J.L."/>
            <person name="Freeling M."/>
            <person name="Sankoff D."/>
            <person name="Paterson A.H."/>
            <person name="Zhu X."/>
            <person name="Yang X."/>
            <person name="Smith J.A."/>
            <person name="Cushman J.C."/>
            <person name="Paull R.E."/>
            <person name="Yu Q."/>
        </authorList>
    </citation>
    <scope>NUCLEOTIDE SEQUENCE [LARGE SCALE GENOMIC DNA]</scope>
    <source>
        <strain evidence="2">cv. F153</strain>
    </source>
</reference>
<evidence type="ECO:0000313" key="2">
    <source>
        <dbReference type="Proteomes" id="UP000515123"/>
    </source>
</evidence>
<gene>
    <name evidence="3" type="primary">LOC109707293</name>
</gene>
<accession>A0A6P5EKG7</accession>
<name>A0A6P5EKG7_ANACO</name>
<proteinExistence type="predicted"/>
<reference evidence="3" key="2">
    <citation type="submission" date="2025-08" db="UniProtKB">
        <authorList>
            <consortium name="RefSeq"/>
        </authorList>
    </citation>
    <scope>IDENTIFICATION</scope>
    <source>
        <tissue evidence="3">Leaf</tissue>
    </source>
</reference>
<dbReference type="RefSeq" id="XP_020084046.1">
    <property type="nucleotide sequence ID" value="XM_020228457.1"/>
</dbReference>
<dbReference type="AlphaFoldDB" id="A0A6P5EKG7"/>
<protein>
    <submittedName>
        <fullName evidence="3">Uncharacterized protein LOC109707293</fullName>
    </submittedName>
</protein>
<evidence type="ECO:0000256" key="1">
    <source>
        <dbReference type="SAM" id="MobiDB-lite"/>
    </source>
</evidence>
<feature type="region of interest" description="Disordered" evidence="1">
    <location>
        <begin position="16"/>
        <end position="39"/>
    </location>
</feature>
<dbReference type="PANTHER" id="PTHR38382">
    <property type="entry name" value="RNA-BINDING PROTEIN"/>
    <property type="match status" value="1"/>
</dbReference>
<dbReference type="OrthoDB" id="753880at2759"/>
<dbReference type="Proteomes" id="UP000515123">
    <property type="component" value="Linkage group 3"/>
</dbReference>
<dbReference type="GeneID" id="109707293"/>
<evidence type="ECO:0000313" key="3">
    <source>
        <dbReference type="RefSeq" id="XP_020084046.1"/>
    </source>
</evidence>